<protein>
    <recommendedName>
        <fullName evidence="3">Translation elongation factor-like protein</fullName>
    </recommendedName>
</protein>
<dbReference type="Proteomes" id="UP000177062">
    <property type="component" value="Unassembled WGS sequence"/>
</dbReference>
<accession>A0A1G1YWM2</accession>
<evidence type="ECO:0000313" key="2">
    <source>
        <dbReference type="Proteomes" id="UP000177062"/>
    </source>
</evidence>
<comment type="caution">
    <text evidence="1">The sequence shown here is derived from an EMBL/GenBank/DDBJ whole genome shotgun (WGS) entry which is preliminary data.</text>
</comment>
<dbReference type="AlphaFoldDB" id="A0A1G1YWM2"/>
<evidence type="ECO:0000313" key="1">
    <source>
        <dbReference type="EMBL" id="OGY56781.1"/>
    </source>
</evidence>
<dbReference type="Gene3D" id="2.40.30.10">
    <property type="entry name" value="Translation factors"/>
    <property type="match status" value="1"/>
</dbReference>
<reference evidence="1 2" key="1">
    <citation type="journal article" date="2016" name="Nat. Commun.">
        <title>Thousands of microbial genomes shed light on interconnected biogeochemical processes in an aquifer system.</title>
        <authorList>
            <person name="Anantharaman K."/>
            <person name="Brown C.T."/>
            <person name="Hug L.A."/>
            <person name="Sharon I."/>
            <person name="Castelle C.J."/>
            <person name="Probst A.J."/>
            <person name="Thomas B.C."/>
            <person name="Singh A."/>
            <person name="Wilkins M.J."/>
            <person name="Karaoz U."/>
            <person name="Brodie E.L."/>
            <person name="Williams K.H."/>
            <person name="Hubbard S.S."/>
            <person name="Banfield J.F."/>
        </authorList>
    </citation>
    <scope>NUCLEOTIDE SEQUENCE [LARGE SCALE GENOMIC DNA]</scope>
</reference>
<dbReference type="InterPro" id="IPR009000">
    <property type="entry name" value="Transl_B-barrel_sf"/>
</dbReference>
<dbReference type="EMBL" id="MHIT01000018">
    <property type="protein sequence ID" value="OGY56781.1"/>
    <property type="molecule type" value="Genomic_DNA"/>
</dbReference>
<name>A0A1G1YWM2_9BACT</name>
<evidence type="ECO:0008006" key="3">
    <source>
        <dbReference type="Google" id="ProtNLM"/>
    </source>
</evidence>
<dbReference type="SUPFAM" id="SSF50447">
    <property type="entry name" value="Translation proteins"/>
    <property type="match status" value="1"/>
</dbReference>
<organism evidence="1 2">
    <name type="scientific">Candidatus Colwellbacteria bacterium RBG_13_48_8</name>
    <dbReference type="NCBI Taxonomy" id="1797685"/>
    <lineage>
        <taxon>Bacteria</taxon>
        <taxon>Candidatus Colwelliibacteriota</taxon>
    </lineage>
</organism>
<sequence length="85" mass="9722">MKEKKEKPIGEVTHYYNHISVAVIKFNRKVKAGETVRFKGATTEFEQKLDSMQFDHKEVPQAEKGKEVGVKVDGRVRAGDEIFEV</sequence>
<gene>
    <name evidence="1" type="ORF">A2Y84_00570</name>
</gene>
<proteinExistence type="predicted"/>